<feature type="signal peptide" evidence="2">
    <location>
        <begin position="1"/>
        <end position="22"/>
    </location>
</feature>
<proteinExistence type="predicted"/>
<gene>
    <name evidence="3" type="ORF">QBC35DRAFT_455628</name>
</gene>
<evidence type="ECO:0000313" key="4">
    <source>
        <dbReference type="Proteomes" id="UP001302126"/>
    </source>
</evidence>
<protein>
    <recommendedName>
        <fullName evidence="5">Carbohydrate-binding module family 19 domain-containing protein</fullName>
    </recommendedName>
</protein>
<evidence type="ECO:0008006" key="5">
    <source>
        <dbReference type="Google" id="ProtNLM"/>
    </source>
</evidence>
<dbReference type="EMBL" id="MU864505">
    <property type="protein sequence ID" value="KAK4184111.1"/>
    <property type="molecule type" value="Genomic_DNA"/>
</dbReference>
<keyword evidence="2" id="KW-0732">Signal</keyword>
<sequence length="322" mass="34006">MVAFKAHLLAVIGLSQSMPSIAEHLTTKSYSVVDIFPSGATPSHYSVVPFDYSSTVTVTLTTYVGTGGASTTETPTPTPSTSPSTNTAQTSTAIVIVPIRGTSTIDSAIPSGSYAPDYQGPRQGACDPLGEYNCIAPGTSFQQCASGQQWSVQLLLAEGTKCQVGLSSVLNVVPALKVKQRDDTTFQTLTTTPKPPLEDGPTVTIMTPGTVPYTTTRGPSAHFGNDDPPVGITPGTLMVPTADVAAASSHPSISTIAYPPSWHDIRKGPCEPLGVYSCLWNRSRRHWGYQQCAAGNVWSIPIWLMEGTECRPGDFTKPDGVQ</sequence>
<dbReference type="Proteomes" id="UP001302126">
    <property type="component" value="Unassembled WGS sequence"/>
</dbReference>
<evidence type="ECO:0000256" key="1">
    <source>
        <dbReference type="SAM" id="MobiDB-lite"/>
    </source>
</evidence>
<evidence type="ECO:0000256" key="2">
    <source>
        <dbReference type="SAM" id="SignalP"/>
    </source>
</evidence>
<comment type="caution">
    <text evidence="3">The sequence shown here is derived from an EMBL/GenBank/DDBJ whole genome shotgun (WGS) entry which is preliminary data.</text>
</comment>
<evidence type="ECO:0000313" key="3">
    <source>
        <dbReference type="EMBL" id="KAK4184111.1"/>
    </source>
</evidence>
<keyword evidence="4" id="KW-1185">Reference proteome</keyword>
<organism evidence="3 4">
    <name type="scientific">Podospora australis</name>
    <dbReference type="NCBI Taxonomy" id="1536484"/>
    <lineage>
        <taxon>Eukaryota</taxon>
        <taxon>Fungi</taxon>
        <taxon>Dikarya</taxon>
        <taxon>Ascomycota</taxon>
        <taxon>Pezizomycotina</taxon>
        <taxon>Sordariomycetes</taxon>
        <taxon>Sordariomycetidae</taxon>
        <taxon>Sordariales</taxon>
        <taxon>Podosporaceae</taxon>
        <taxon>Podospora</taxon>
    </lineage>
</organism>
<feature type="chain" id="PRO_5042950903" description="Carbohydrate-binding module family 19 domain-containing protein" evidence="2">
    <location>
        <begin position="23"/>
        <end position="322"/>
    </location>
</feature>
<feature type="region of interest" description="Disordered" evidence="1">
    <location>
        <begin position="67"/>
        <end position="88"/>
    </location>
</feature>
<reference evidence="3" key="2">
    <citation type="submission" date="2023-05" db="EMBL/GenBank/DDBJ databases">
        <authorList>
            <consortium name="Lawrence Berkeley National Laboratory"/>
            <person name="Steindorff A."/>
            <person name="Hensen N."/>
            <person name="Bonometti L."/>
            <person name="Westerberg I."/>
            <person name="Brannstrom I.O."/>
            <person name="Guillou S."/>
            <person name="Cros-Aarteil S."/>
            <person name="Calhoun S."/>
            <person name="Haridas S."/>
            <person name="Kuo A."/>
            <person name="Mondo S."/>
            <person name="Pangilinan J."/>
            <person name="Riley R."/>
            <person name="Labutti K."/>
            <person name="Andreopoulos B."/>
            <person name="Lipzen A."/>
            <person name="Chen C."/>
            <person name="Yanf M."/>
            <person name="Daum C."/>
            <person name="Ng V."/>
            <person name="Clum A."/>
            <person name="Ohm R."/>
            <person name="Martin F."/>
            <person name="Silar P."/>
            <person name="Natvig D."/>
            <person name="Lalanne C."/>
            <person name="Gautier V."/>
            <person name="Ament-Velasquez S.L."/>
            <person name="Kruys A."/>
            <person name="Hutchinson M.I."/>
            <person name="Powell A.J."/>
            <person name="Barry K."/>
            <person name="Miller A.N."/>
            <person name="Grigoriev I.V."/>
            <person name="Debuchy R."/>
            <person name="Gladieux P."/>
            <person name="Thoren M.H."/>
            <person name="Johannesson H."/>
        </authorList>
    </citation>
    <scope>NUCLEOTIDE SEQUENCE</scope>
    <source>
        <strain evidence="3">PSN309</strain>
    </source>
</reference>
<accession>A0AAN6WMN0</accession>
<reference evidence="3" key="1">
    <citation type="journal article" date="2023" name="Mol. Phylogenet. Evol.">
        <title>Genome-scale phylogeny and comparative genomics of the fungal order Sordariales.</title>
        <authorList>
            <person name="Hensen N."/>
            <person name="Bonometti L."/>
            <person name="Westerberg I."/>
            <person name="Brannstrom I.O."/>
            <person name="Guillou S."/>
            <person name="Cros-Aarteil S."/>
            <person name="Calhoun S."/>
            <person name="Haridas S."/>
            <person name="Kuo A."/>
            <person name="Mondo S."/>
            <person name="Pangilinan J."/>
            <person name="Riley R."/>
            <person name="LaButti K."/>
            <person name="Andreopoulos B."/>
            <person name="Lipzen A."/>
            <person name="Chen C."/>
            <person name="Yan M."/>
            <person name="Daum C."/>
            <person name="Ng V."/>
            <person name="Clum A."/>
            <person name="Steindorff A."/>
            <person name="Ohm R.A."/>
            <person name="Martin F."/>
            <person name="Silar P."/>
            <person name="Natvig D.O."/>
            <person name="Lalanne C."/>
            <person name="Gautier V."/>
            <person name="Ament-Velasquez S.L."/>
            <person name="Kruys A."/>
            <person name="Hutchinson M.I."/>
            <person name="Powell A.J."/>
            <person name="Barry K."/>
            <person name="Miller A.N."/>
            <person name="Grigoriev I.V."/>
            <person name="Debuchy R."/>
            <person name="Gladieux P."/>
            <person name="Hiltunen Thoren M."/>
            <person name="Johannesson H."/>
        </authorList>
    </citation>
    <scope>NUCLEOTIDE SEQUENCE</scope>
    <source>
        <strain evidence="3">PSN309</strain>
    </source>
</reference>
<name>A0AAN6WMN0_9PEZI</name>
<dbReference type="AlphaFoldDB" id="A0AAN6WMN0"/>